<accession>A0ABP7YK67</accession>
<reference evidence="4" key="1">
    <citation type="journal article" date="2019" name="Int. J. Syst. Evol. Microbiol.">
        <title>The Global Catalogue of Microorganisms (GCM) 10K type strain sequencing project: providing services to taxonomists for standard genome sequencing and annotation.</title>
        <authorList>
            <consortium name="The Broad Institute Genomics Platform"/>
            <consortium name="The Broad Institute Genome Sequencing Center for Infectious Disease"/>
            <person name="Wu L."/>
            <person name="Ma J."/>
        </authorList>
    </citation>
    <scope>NUCLEOTIDE SEQUENCE [LARGE SCALE GENOMIC DNA]</scope>
    <source>
        <strain evidence="4">JCM 16704</strain>
    </source>
</reference>
<gene>
    <name evidence="3" type="ORF">GCM10022216_13260</name>
</gene>
<keyword evidence="4" id="KW-1185">Reference proteome</keyword>
<name>A0ABP7YK67_9SPHI</name>
<keyword evidence="1" id="KW-0472">Membrane</keyword>
<evidence type="ECO:0000313" key="4">
    <source>
        <dbReference type="Proteomes" id="UP001500101"/>
    </source>
</evidence>
<comment type="caution">
    <text evidence="3">The sequence shown here is derived from an EMBL/GenBank/DDBJ whole genome shotgun (WGS) entry which is preliminary data.</text>
</comment>
<dbReference type="Gene3D" id="1.20.144.10">
    <property type="entry name" value="Phosphatidic acid phosphatase type 2/haloperoxidase"/>
    <property type="match status" value="1"/>
</dbReference>
<dbReference type="PANTHER" id="PTHR14969">
    <property type="entry name" value="SPHINGOSINE-1-PHOSPHATE PHOSPHOHYDROLASE"/>
    <property type="match status" value="1"/>
</dbReference>
<proteinExistence type="predicted"/>
<evidence type="ECO:0000259" key="2">
    <source>
        <dbReference type="SMART" id="SM00014"/>
    </source>
</evidence>
<dbReference type="EMBL" id="BAAAZI010000006">
    <property type="protein sequence ID" value="GAA4137353.1"/>
    <property type="molecule type" value="Genomic_DNA"/>
</dbReference>
<dbReference type="SMART" id="SM00014">
    <property type="entry name" value="acidPPc"/>
    <property type="match status" value="1"/>
</dbReference>
<dbReference type="PANTHER" id="PTHR14969:SF13">
    <property type="entry name" value="AT30094P"/>
    <property type="match status" value="1"/>
</dbReference>
<protein>
    <recommendedName>
        <fullName evidence="2">Phosphatidic acid phosphatase type 2/haloperoxidase domain-containing protein</fullName>
    </recommendedName>
</protein>
<keyword evidence="1" id="KW-1133">Transmembrane helix</keyword>
<feature type="transmembrane region" description="Helical" evidence="1">
    <location>
        <begin position="51"/>
        <end position="73"/>
    </location>
</feature>
<dbReference type="InterPro" id="IPR036938">
    <property type="entry name" value="PAP2/HPO_sf"/>
</dbReference>
<organism evidence="3 4">
    <name type="scientific">Sphingobacterium kyonggiense</name>
    <dbReference type="NCBI Taxonomy" id="714075"/>
    <lineage>
        <taxon>Bacteria</taxon>
        <taxon>Pseudomonadati</taxon>
        <taxon>Bacteroidota</taxon>
        <taxon>Sphingobacteriia</taxon>
        <taxon>Sphingobacteriales</taxon>
        <taxon>Sphingobacteriaceae</taxon>
        <taxon>Sphingobacterium</taxon>
    </lineage>
</organism>
<feature type="transmembrane region" description="Helical" evidence="1">
    <location>
        <begin position="80"/>
        <end position="98"/>
    </location>
</feature>
<feature type="transmembrane region" description="Helical" evidence="1">
    <location>
        <begin position="12"/>
        <end position="35"/>
    </location>
</feature>
<feature type="transmembrane region" description="Helical" evidence="1">
    <location>
        <begin position="181"/>
        <end position="199"/>
    </location>
</feature>
<feature type="transmembrane region" description="Helical" evidence="1">
    <location>
        <begin position="157"/>
        <end position="175"/>
    </location>
</feature>
<feature type="domain" description="Phosphatidic acid phosphatase type 2/haloperoxidase" evidence="2">
    <location>
        <begin position="80"/>
        <end position="196"/>
    </location>
</feature>
<dbReference type="Proteomes" id="UP001500101">
    <property type="component" value="Unassembled WGS sequence"/>
</dbReference>
<dbReference type="RefSeq" id="WP_344673835.1">
    <property type="nucleotide sequence ID" value="NZ_BAAAZI010000006.1"/>
</dbReference>
<evidence type="ECO:0000313" key="3">
    <source>
        <dbReference type="EMBL" id="GAA4137353.1"/>
    </source>
</evidence>
<sequence>MERLKKLYQLNSTFFNCIICWLLVISILVCCLPRIQAFQLINSQHSLAADYFFTIITQFGDGIFVIALAFLLFFVSSRRLGVAIAVTYIGSGLISSLLKRTFMAFRPAYYLKDDPDFHSVSWLKLAHHNAFPSGHTTSAFALACAIAIFAKNKTWGLIAFPLAALTAYSRVYLGQHFIDDVWFGSMLGTSFTCLYALTLQFTAEKKLSSASFIPPSFKL</sequence>
<dbReference type="SUPFAM" id="SSF48317">
    <property type="entry name" value="Acid phosphatase/Vanadium-dependent haloperoxidase"/>
    <property type="match status" value="1"/>
</dbReference>
<dbReference type="Pfam" id="PF01569">
    <property type="entry name" value="PAP2"/>
    <property type="match status" value="1"/>
</dbReference>
<evidence type="ECO:0000256" key="1">
    <source>
        <dbReference type="SAM" id="Phobius"/>
    </source>
</evidence>
<dbReference type="InterPro" id="IPR000326">
    <property type="entry name" value="PAP2/HPO"/>
</dbReference>
<keyword evidence="1" id="KW-0812">Transmembrane</keyword>